<evidence type="ECO:0000256" key="2">
    <source>
        <dbReference type="SAM" id="SignalP"/>
    </source>
</evidence>
<feature type="signal peptide" evidence="2">
    <location>
        <begin position="1"/>
        <end position="18"/>
    </location>
</feature>
<accession>A0ABQ8FHD5</accession>
<feature type="chain" id="PRO_5045239637" evidence="2">
    <location>
        <begin position="19"/>
        <end position="175"/>
    </location>
</feature>
<keyword evidence="4" id="KW-1185">Reference proteome</keyword>
<keyword evidence="2" id="KW-0732">Signal</keyword>
<gene>
    <name evidence="3" type="ORF">BASA50_003899</name>
</gene>
<reference evidence="3 4" key="1">
    <citation type="submission" date="2021-02" db="EMBL/GenBank/DDBJ databases">
        <title>Variation within the Batrachochytrium salamandrivorans European outbreak.</title>
        <authorList>
            <person name="Kelly M."/>
            <person name="Pasmans F."/>
            <person name="Shea T.P."/>
            <person name="Munoz J.F."/>
            <person name="Carranza S."/>
            <person name="Cuomo C.A."/>
            <person name="Martel A."/>
        </authorList>
    </citation>
    <scope>NUCLEOTIDE SEQUENCE [LARGE SCALE GENOMIC DNA]</scope>
    <source>
        <strain evidence="3 4">AMFP18/2</strain>
    </source>
</reference>
<name>A0ABQ8FHD5_9FUNG</name>
<evidence type="ECO:0000313" key="4">
    <source>
        <dbReference type="Proteomes" id="UP001648503"/>
    </source>
</evidence>
<proteinExistence type="predicted"/>
<dbReference type="EMBL" id="JAFCIX010000114">
    <property type="protein sequence ID" value="KAH6598285.1"/>
    <property type="molecule type" value="Genomic_DNA"/>
</dbReference>
<evidence type="ECO:0000256" key="1">
    <source>
        <dbReference type="SAM" id="MobiDB-lite"/>
    </source>
</evidence>
<comment type="caution">
    <text evidence="3">The sequence shown here is derived from an EMBL/GenBank/DDBJ whole genome shotgun (WGS) entry which is preliminary data.</text>
</comment>
<dbReference type="Proteomes" id="UP001648503">
    <property type="component" value="Unassembled WGS sequence"/>
</dbReference>
<organism evidence="3 4">
    <name type="scientific">Batrachochytrium salamandrivorans</name>
    <dbReference type="NCBI Taxonomy" id="1357716"/>
    <lineage>
        <taxon>Eukaryota</taxon>
        <taxon>Fungi</taxon>
        <taxon>Fungi incertae sedis</taxon>
        <taxon>Chytridiomycota</taxon>
        <taxon>Chytridiomycota incertae sedis</taxon>
        <taxon>Chytridiomycetes</taxon>
        <taxon>Rhizophydiales</taxon>
        <taxon>Rhizophydiales incertae sedis</taxon>
        <taxon>Batrachochytrium</taxon>
    </lineage>
</organism>
<evidence type="ECO:0000313" key="3">
    <source>
        <dbReference type="EMBL" id="KAH6598285.1"/>
    </source>
</evidence>
<sequence length="175" mass="18736">MKFSLFIIGELLAIVSNAAVVPTDQDVSLLSPTTINLQKRGVLDNVPIIILEDQPKAPSTEAVFSETEVEIDPSSTPPRLNVKSRGFTSEMSLEEFASQAYNMVSNDAELVSESVLIKSPSFKTGTEKSGGTLTGIPGQMTDKSLYSNIPASDCEQPPFFIGMPDESAESSTDSV</sequence>
<feature type="region of interest" description="Disordered" evidence="1">
    <location>
        <begin position="156"/>
        <end position="175"/>
    </location>
</feature>
<protein>
    <submittedName>
        <fullName evidence="3">Uncharacterized protein</fullName>
    </submittedName>
</protein>